<gene>
    <name evidence="9" type="ORF">E5Z56_06910</name>
</gene>
<dbReference type="InterPro" id="IPR036938">
    <property type="entry name" value="PAP2/HPO_sf"/>
</dbReference>
<evidence type="ECO:0000256" key="4">
    <source>
        <dbReference type="ARBA" id="ARBA00022801"/>
    </source>
</evidence>
<dbReference type="Pfam" id="PF01569">
    <property type="entry name" value="PAP2"/>
    <property type="match status" value="1"/>
</dbReference>
<dbReference type="GO" id="GO:0005886">
    <property type="term" value="C:plasma membrane"/>
    <property type="evidence" value="ECO:0007669"/>
    <property type="project" value="UniProtKB-SubCell"/>
</dbReference>
<reference evidence="9 10" key="1">
    <citation type="submission" date="2019-04" db="EMBL/GenBank/DDBJ databases">
        <authorList>
            <person name="Embree M."/>
            <person name="Gaffney J.R."/>
        </authorList>
    </citation>
    <scope>NUCLEOTIDE SEQUENCE [LARGE SCALE GENOMIC DNA]</scope>
    <source>
        <strain evidence="9 10">JE7A12</strain>
    </source>
</reference>
<proteinExistence type="predicted"/>
<organism evidence="9 10">
    <name type="scientific">Ruminococcus bovis</name>
    <dbReference type="NCBI Taxonomy" id="2564099"/>
    <lineage>
        <taxon>Bacteria</taxon>
        <taxon>Bacillati</taxon>
        <taxon>Bacillota</taxon>
        <taxon>Clostridia</taxon>
        <taxon>Eubacteriales</taxon>
        <taxon>Oscillospiraceae</taxon>
        <taxon>Ruminococcus</taxon>
    </lineage>
</organism>
<dbReference type="OrthoDB" id="9789113at2"/>
<evidence type="ECO:0000256" key="3">
    <source>
        <dbReference type="ARBA" id="ARBA00022692"/>
    </source>
</evidence>
<evidence type="ECO:0000256" key="2">
    <source>
        <dbReference type="ARBA" id="ARBA00022475"/>
    </source>
</evidence>
<keyword evidence="3 7" id="KW-0812">Transmembrane</keyword>
<evidence type="ECO:0000256" key="1">
    <source>
        <dbReference type="ARBA" id="ARBA00004651"/>
    </source>
</evidence>
<accession>A0A4P8XWN4</accession>
<evidence type="ECO:0000256" key="5">
    <source>
        <dbReference type="ARBA" id="ARBA00022989"/>
    </source>
</evidence>
<evidence type="ECO:0000259" key="8">
    <source>
        <dbReference type="SMART" id="SM00014"/>
    </source>
</evidence>
<feature type="transmembrane region" description="Helical" evidence="7">
    <location>
        <begin position="136"/>
        <end position="154"/>
    </location>
</feature>
<keyword evidence="2" id="KW-1003">Cell membrane</keyword>
<sequence>MGFFDYITKIDFSILYYIQEHLRCSFLDFLMPLFGFIQEGGMVWIVISIILICFKKTRYCGFAILLAMGIDTLITEFTLKNIICRVRPCNYNDLKISIDMLVSRPDSYGFPSNHSASAFAAATALLVTLKKKRWAILGYILATAIALSRLYVFVHFPSDVLVGAIVGSLIALLVCFLMKKTGFKEFLIHKNIIER</sequence>
<dbReference type="KEGG" id="ruj:E5Z56_06910"/>
<dbReference type="InterPro" id="IPR000326">
    <property type="entry name" value="PAP2/HPO"/>
</dbReference>
<feature type="domain" description="Phosphatidic acid phosphatase type 2/haloperoxidase" evidence="8">
    <location>
        <begin position="60"/>
        <end position="175"/>
    </location>
</feature>
<dbReference type="Proteomes" id="UP000301475">
    <property type="component" value="Chromosome"/>
</dbReference>
<feature type="transmembrane region" description="Helical" evidence="7">
    <location>
        <begin position="29"/>
        <end position="52"/>
    </location>
</feature>
<keyword evidence="6 7" id="KW-0472">Membrane</keyword>
<keyword evidence="10" id="KW-1185">Reference proteome</keyword>
<dbReference type="GO" id="GO:0016787">
    <property type="term" value="F:hydrolase activity"/>
    <property type="evidence" value="ECO:0007669"/>
    <property type="project" value="UniProtKB-KW"/>
</dbReference>
<name>A0A4P8XWN4_9FIRM</name>
<evidence type="ECO:0000313" key="9">
    <source>
        <dbReference type="EMBL" id="QCT07102.1"/>
    </source>
</evidence>
<keyword evidence="5 7" id="KW-1133">Transmembrane helix</keyword>
<dbReference type="PANTHER" id="PTHR14969:SF62">
    <property type="entry name" value="DECAPRENYLPHOSPHORYL-5-PHOSPHORIBOSE PHOSPHATASE RV3807C-RELATED"/>
    <property type="match status" value="1"/>
</dbReference>
<dbReference type="SUPFAM" id="SSF48317">
    <property type="entry name" value="Acid phosphatase/Vanadium-dependent haloperoxidase"/>
    <property type="match status" value="1"/>
</dbReference>
<keyword evidence="4" id="KW-0378">Hydrolase</keyword>
<feature type="transmembrane region" description="Helical" evidence="7">
    <location>
        <begin position="160"/>
        <end position="178"/>
    </location>
</feature>
<protein>
    <submittedName>
        <fullName evidence="9">Phosphatase PAP2 family protein</fullName>
    </submittedName>
</protein>
<dbReference type="Gene3D" id="1.20.144.10">
    <property type="entry name" value="Phosphatidic acid phosphatase type 2/haloperoxidase"/>
    <property type="match status" value="1"/>
</dbReference>
<dbReference type="EMBL" id="CP039381">
    <property type="protein sequence ID" value="QCT07102.1"/>
    <property type="molecule type" value="Genomic_DNA"/>
</dbReference>
<evidence type="ECO:0000313" key="10">
    <source>
        <dbReference type="Proteomes" id="UP000301475"/>
    </source>
</evidence>
<evidence type="ECO:0000256" key="6">
    <source>
        <dbReference type="ARBA" id="ARBA00023136"/>
    </source>
</evidence>
<dbReference type="RefSeq" id="WP_138157177.1">
    <property type="nucleotide sequence ID" value="NZ_CP039381.1"/>
</dbReference>
<dbReference type="PANTHER" id="PTHR14969">
    <property type="entry name" value="SPHINGOSINE-1-PHOSPHATE PHOSPHOHYDROLASE"/>
    <property type="match status" value="1"/>
</dbReference>
<dbReference type="AlphaFoldDB" id="A0A4P8XWN4"/>
<evidence type="ECO:0000256" key="7">
    <source>
        <dbReference type="SAM" id="Phobius"/>
    </source>
</evidence>
<dbReference type="SMART" id="SM00014">
    <property type="entry name" value="acidPPc"/>
    <property type="match status" value="1"/>
</dbReference>
<comment type="subcellular location">
    <subcellularLocation>
        <location evidence="1">Cell membrane</location>
        <topology evidence="1">Multi-pass membrane protein</topology>
    </subcellularLocation>
</comment>